<proteinExistence type="predicted"/>
<evidence type="ECO:0000313" key="1">
    <source>
        <dbReference type="EMBL" id="KAH6937677.1"/>
    </source>
</evidence>
<reference evidence="1" key="1">
    <citation type="submission" date="2020-05" db="EMBL/GenBank/DDBJ databases">
        <title>Large-scale comparative analyses of tick genomes elucidate their genetic diversity and vector capacities.</title>
        <authorList>
            <person name="Jia N."/>
            <person name="Wang J."/>
            <person name="Shi W."/>
            <person name="Du L."/>
            <person name="Sun Y."/>
            <person name="Zhan W."/>
            <person name="Jiang J."/>
            <person name="Wang Q."/>
            <person name="Zhang B."/>
            <person name="Ji P."/>
            <person name="Sakyi L.B."/>
            <person name="Cui X."/>
            <person name="Yuan T."/>
            <person name="Jiang B."/>
            <person name="Yang W."/>
            <person name="Lam T.T.-Y."/>
            <person name="Chang Q."/>
            <person name="Ding S."/>
            <person name="Wang X."/>
            <person name="Zhu J."/>
            <person name="Ruan X."/>
            <person name="Zhao L."/>
            <person name="Wei J."/>
            <person name="Que T."/>
            <person name="Du C."/>
            <person name="Cheng J."/>
            <person name="Dai P."/>
            <person name="Han X."/>
            <person name="Huang E."/>
            <person name="Gao Y."/>
            <person name="Liu J."/>
            <person name="Shao H."/>
            <person name="Ye R."/>
            <person name="Li L."/>
            <person name="Wei W."/>
            <person name="Wang X."/>
            <person name="Wang C."/>
            <person name="Yang T."/>
            <person name="Huo Q."/>
            <person name="Li W."/>
            <person name="Guo W."/>
            <person name="Chen H."/>
            <person name="Zhou L."/>
            <person name="Ni X."/>
            <person name="Tian J."/>
            <person name="Zhou Y."/>
            <person name="Sheng Y."/>
            <person name="Liu T."/>
            <person name="Pan Y."/>
            <person name="Xia L."/>
            <person name="Li J."/>
            <person name="Zhao F."/>
            <person name="Cao W."/>
        </authorList>
    </citation>
    <scope>NUCLEOTIDE SEQUENCE</scope>
    <source>
        <strain evidence="1">Hyas-2018</strain>
    </source>
</reference>
<keyword evidence="2" id="KW-1185">Reference proteome</keyword>
<protein>
    <submittedName>
        <fullName evidence="1">Uncharacterized protein</fullName>
    </submittedName>
</protein>
<dbReference type="EMBL" id="CM023482">
    <property type="protein sequence ID" value="KAH6937677.1"/>
    <property type="molecule type" value="Genomic_DNA"/>
</dbReference>
<organism evidence="1 2">
    <name type="scientific">Hyalomma asiaticum</name>
    <name type="common">Tick</name>
    <dbReference type="NCBI Taxonomy" id="266040"/>
    <lineage>
        <taxon>Eukaryota</taxon>
        <taxon>Metazoa</taxon>
        <taxon>Ecdysozoa</taxon>
        <taxon>Arthropoda</taxon>
        <taxon>Chelicerata</taxon>
        <taxon>Arachnida</taxon>
        <taxon>Acari</taxon>
        <taxon>Parasitiformes</taxon>
        <taxon>Ixodida</taxon>
        <taxon>Ixodoidea</taxon>
        <taxon>Ixodidae</taxon>
        <taxon>Hyalomminae</taxon>
        <taxon>Hyalomma</taxon>
    </lineage>
</organism>
<accession>A0ACB7SUF8</accession>
<gene>
    <name evidence="1" type="ORF">HPB50_003572</name>
</gene>
<comment type="caution">
    <text evidence="1">The sequence shown here is derived from an EMBL/GenBank/DDBJ whole genome shotgun (WGS) entry which is preliminary data.</text>
</comment>
<dbReference type="Proteomes" id="UP000821845">
    <property type="component" value="Chromosome 2"/>
</dbReference>
<sequence length="1397" mass="158217">MACCVGLSTGRHQQQKQREKGPVSRIRVSSLAVELVGAAFYRAPWKSRDQRRTPAANSSSEASELVGRASSFLFRLPALLRQPHLDLRARDLRPLLIRSDLFGRVFFRPCLLPSWPSDRWNSRAGVATFRPISLGAFGRSARRTRALRPRPVPHSRRSSGAPHPHSRASVAVPHGMPTTRVLIRQSRNRYRCSWFHCLSCLCSISVLVAVLVMAAQSIYVYPSCEDPSCWDFTTSLYRSLNYTASPCDNFYHFVCDGWKSSHGPNEFVFSELQAMVAHAAVNSLLRVGHAPSLRQTAVQKAAVMFKTCVQVFMNRVDNTESLKSFLRSLDLVPPRPETVDVLDVMVGLALDWNVPVFLQMSVEHDTARDGIQTLYFSRSRYLMDWFLRRSRMDGWALYNYVVSCSQVIDYQFNPEVLIYYENHIMSSLGALSDTAHVTHTVKIADMENNTPGILSSEWLDAINRHLPEAALLKSSDTIRIADIAYLRVVSETILDDRRRRNGHLLLYVAWFVIQFLGPFASLSLVAPSFTNIKDARNYIFFRCFEELNLLMPYAFGAPFAVESVPVKARDDVLTMVLLVKNVLKDSFLKSKWMDNATRNIAVLKLHTMRTIVAYPDMVVNALDEYYAYTPDSSAVFLDSRMRAWYVTMRIRKDRLWKPRTFDYDFRLTDVNAFYQPLTNTMIIPAGIINSPFYSAKYPVSVNFGGLGHVIAHEIVHGFDDDSIREPKDGLSRDWWTMDARTQYDQRVRCLKRMYFPLGMNTYDRGSVMSEDIADSVGLAQAQKAYRLLRQKNNAAVSRDAPLMSRFTEDQAFYVMSCFKWCSNRREAGRGYSADELRCNVPLKNIPDFARAFSCRRNDPMNPAHKCRLYGSYEALKYGCSLDGLADLTGGVTETLNIREDPSGCARTLAGSLLARTTLVTAVVQQQHTQVTTAGGEQVQLVKLRNPFGVGADYIGSWSLDSLEWDKVPPEEQERLNYKSPAEGEFWMSYQDFMKTFTSLEVVHLDSETSRDELSLRDKTPWQMKVWKGHWQKGVTAGGCRNNTDTFHINPQFQLILSESEEVVISLSQDAVIEPKVMGFTIYQTPKPPNEALDKAFFKKNKSLLSSQYSNCKQVSVRCVMEQGGYVLLPTTFELGQEASFTLRVFSGKPTKLKLIDNQPSTVKPAIMKAPPSFDSKISSYEAVFLQVADEHSSVNCFELQELLEACLPNDYVKSCATLEVCRQVVMALDTTGLGRLRYQEYKNFMCSLKYWQSTFKKHTRGTAGILRAEKLRDAIVDVGFQLNTDILSMLMLRYMRKDGTLRFGDFVSCILHLSVAFVAEDVSAVLISIGNESFGRRRSRLKTSHRRTAMRGMCDRPLPSALGRGSWGKELYSSPSLNSTLAPKAVIAETTMHDIPL</sequence>
<name>A0ACB7SUF8_HYAAI</name>
<evidence type="ECO:0000313" key="2">
    <source>
        <dbReference type="Proteomes" id="UP000821845"/>
    </source>
</evidence>